<dbReference type="PROSITE" id="PS01031">
    <property type="entry name" value="SHSP"/>
    <property type="match status" value="1"/>
</dbReference>
<gene>
    <name evidence="3" type="ORF">C449_15477</name>
</gene>
<dbReference type="AlphaFoldDB" id="M0MG42"/>
<dbReference type="Pfam" id="PF17886">
    <property type="entry name" value="ArsA_HSP20"/>
    <property type="match status" value="1"/>
</dbReference>
<keyword evidence="4" id="KW-1185">Reference proteome</keyword>
<protein>
    <submittedName>
        <fullName evidence="3">Hsp20 type chaperone</fullName>
    </submittedName>
</protein>
<dbReference type="STRING" id="1227455.C449_15477"/>
<evidence type="ECO:0000313" key="4">
    <source>
        <dbReference type="Proteomes" id="UP000011669"/>
    </source>
</evidence>
<sequence>MRRDDRDDRDDRDPFGDIFDEIERMMNDMVGGDVNIQTDTVGGTDPHVSVYEDEDHVRVVADLPGVDKESIDLTCDGQRLTIDAAGDRRETTERVRLPVRVDERSANATYNNGVLEVVFERTDASADIDL</sequence>
<dbReference type="EMBL" id="AOMD01000030">
    <property type="protein sequence ID" value="EMA43390.1"/>
    <property type="molecule type" value="Genomic_DNA"/>
</dbReference>
<dbReference type="Gene3D" id="2.60.40.790">
    <property type="match status" value="1"/>
</dbReference>
<comment type="caution">
    <text evidence="3">The sequence shown here is derived from an EMBL/GenBank/DDBJ whole genome shotgun (WGS) entry which is preliminary data.</text>
</comment>
<organism evidence="3 4">
    <name type="scientific">Halococcus saccharolyticus DSM 5350</name>
    <dbReference type="NCBI Taxonomy" id="1227455"/>
    <lineage>
        <taxon>Archaea</taxon>
        <taxon>Methanobacteriati</taxon>
        <taxon>Methanobacteriota</taxon>
        <taxon>Stenosarchaea group</taxon>
        <taxon>Halobacteria</taxon>
        <taxon>Halobacteriales</taxon>
        <taxon>Halococcaceae</taxon>
        <taxon>Halococcus</taxon>
    </lineage>
</organism>
<reference evidence="3 4" key="1">
    <citation type="journal article" date="2014" name="PLoS Genet.">
        <title>Phylogenetically driven sequencing of extremely halophilic archaea reveals strategies for static and dynamic osmo-response.</title>
        <authorList>
            <person name="Becker E.A."/>
            <person name="Seitzer P.M."/>
            <person name="Tritt A."/>
            <person name="Larsen D."/>
            <person name="Krusor M."/>
            <person name="Yao A.I."/>
            <person name="Wu D."/>
            <person name="Madern D."/>
            <person name="Eisen J.A."/>
            <person name="Darling A.E."/>
            <person name="Facciotti M.T."/>
        </authorList>
    </citation>
    <scope>NUCLEOTIDE SEQUENCE [LARGE SCALE GENOMIC DNA]</scope>
    <source>
        <strain evidence="3 4">DSM 5350</strain>
    </source>
</reference>
<feature type="domain" description="SHSP" evidence="2">
    <location>
        <begin position="39"/>
        <end position="130"/>
    </location>
</feature>
<comment type="similarity">
    <text evidence="1">Belongs to the small heat shock protein (HSP20) family.</text>
</comment>
<dbReference type="OrthoDB" id="26084at2157"/>
<evidence type="ECO:0000259" key="2">
    <source>
        <dbReference type="PROSITE" id="PS01031"/>
    </source>
</evidence>
<dbReference type="Proteomes" id="UP000011669">
    <property type="component" value="Unassembled WGS sequence"/>
</dbReference>
<dbReference type="PATRIC" id="fig|1227455.4.peg.3150"/>
<dbReference type="InterPro" id="IPR008978">
    <property type="entry name" value="HSP20-like_chaperone"/>
</dbReference>
<dbReference type="SUPFAM" id="SSF49764">
    <property type="entry name" value="HSP20-like chaperones"/>
    <property type="match status" value="1"/>
</dbReference>
<proteinExistence type="inferred from homology"/>
<dbReference type="RefSeq" id="WP_006078950.1">
    <property type="nucleotide sequence ID" value="NZ_AOMD01000030.1"/>
</dbReference>
<name>M0MG42_9EURY</name>
<evidence type="ECO:0000313" key="3">
    <source>
        <dbReference type="EMBL" id="EMA43390.1"/>
    </source>
</evidence>
<accession>M0MG42</accession>
<dbReference type="InParanoid" id="M0MG42"/>
<dbReference type="InterPro" id="IPR040612">
    <property type="entry name" value="ArsA_HSP20-like"/>
</dbReference>
<dbReference type="CDD" id="cd06464">
    <property type="entry name" value="ACD_sHsps-like"/>
    <property type="match status" value="1"/>
</dbReference>
<dbReference type="InterPro" id="IPR002068">
    <property type="entry name" value="A-crystallin/Hsp20_dom"/>
</dbReference>
<evidence type="ECO:0000256" key="1">
    <source>
        <dbReference type="PROSITE-ProRule" id="PRU00285"/>
    </source>
</evidence>